<proteinExistence type="inferred from homology"/>
<keyword evidence="11" id="KW-0732">Signal</keyword>
<evidence type="ECO:0000256" key="7">
    <source>
        <dbReference type="ARBA" id="ARBA00022989"/>
    </source>
</evidence>
<evidence type="ECO:0000256" key="1">
    <source>
        <dbReference type="ARBA" id="ARBA00004651"/>
    </source>
</evidence>
<name>A0ABW2H939_9MICO</name>
<dbReference type="Proteomes" id="UP001596507">
    <property type="component" value="Unassembled WGS sequence"/>
</dbReference>
<keyword evidence="6" id="KW-0029">Amino-acid transport</keyword>
<dbReference type="SUPFAM" id="SSF49464">
    <property type="entry name" value="Carboxypeptidase regulatory domain-like"/>
    <property type="match status" value="1"/>
</dbReference>
<dbReference type="RefSeq" id="WP_262872541.1">
    <property type="nucleotide sequence ID" value="NZ_BAABKW010000018.1"/>
</dbReference>
<feature type="chain" id="PRO_5045928837" evidence="11">
    <location>
        <begin position="40"/>
        <end position="439"/>
    </location>
</feature>
<feature type="transmembrane region" description="Helical" evidence="10">
    <location>
        <begin position="157"/>
        <end position="176"/>
    </location>
</feature>
<evidence type="ECO:0000256" key="8">
    <source>
        <dbReference type="ARBA" id="ARBA00023136"/>
    </source>
</evidence>
<dbReference type="InterPro" id="IPR052157">
    <property type="entry name" value="BCAA_transport_permease"/>
</dbReference>
<evidence type="ECO:0000256" key="5">
    <source>
        <dbReference type="ARBA" id="ARBA00022692"/>
    </source>
</evidence>
<keyword evidence="4" id="KW-0997">Cell inner membrane</keyword>
<keyword evidence="3" id="KW-1003">Cell membrane</keyword>
<evidence type="ECO:0000256" key="4">
    <source>
        <dbReference type="ARBA" id="ARBA00022519"/>
    </source>
</evidence>
<evidence type="ECO:0000256" key="3">
    <source>
        <dbReference type="ARBA" id="ARBA00022475"/>
    </source>
</evidence>
<accession>A0ABW2H939</accession>
<protein>
    <submittedName>
        <fullName evidence="12">Branched-chain amino acid ABC transporter permease</fullName>
    </submittedName>
</protein>
<keyword evidence="5 10" id="KW-0812">Transmembrane</keyword>
<gene>
    <name evidence="12" type="ORF">ACFQRL_01400</name>
</gene>
<feature type="transmembrane region" description="Helical" evidence="10">
    <location>
        <begin position="290"/>
        <end position="308"/>
    </location>
</feature>
<feature type="transmembrane region" description="Helical" evidence="10">
    <location>
        <begin position="188"/>
        <end position="221"/>
    </location>
</feature>
<dbReference type="PANTHER" id="PTHR11795:SF371">
    <property type="entry name" value="HIGH-AFFINITY BRANCHED-CHAIN AMINO ACID TRANSPORT SYSTEM PERMEASE PROTEIN LIVH"/>
    <property type="match status" value="1"/>
</dbReference>
<feature type="signal peptide" evidence="11">
    <location>
        <begin position="1"/>
        <end position="39"/>
    </location>
</feature>
<comment type="similarity">
    <text evidence="9">Belongs to the binding-protein-dependent transport system permease family. LivHM subfamily.</text>
</comment>
<reference evidence="13" key="1">
    <citation type="journal article" date="2019" name="Int. J. Syst. Evol. Microbiol.">
        <title>The Global Catalogue of Microorganisms (GCM) 10K type strain sequencing project: providing services to taxonomists for standard genome sequencing and annotation.</title>
        <authorList>
            <consortium name="The Broad Institute Genomics Platform"/>
            <consortium name="The Broad Institute Genome Sequencing Center for Infectious Disease"/>
            <person name="Wu L."/>
            <person name="Ma J."/>
        </authorList>
    </citation>
    <scope>NUCLEOTIDE SEQUENCE [LARGE SCALE GENOMIC DNA]</scope>
    <source>
        <strain evidence="13">CGMCC 1.15772</strain>
    </source>
</reference>
<dbReference type="EMBL" id="JBHTBE010000001">
    <property type="protein sequence ID" value="MFC7267608.1"/>
    <property type="molecule type" value="Genomic_DNA"/>
</dbReference>
<evidence type="ECO:0000256" key="10">
    <source>
        <dbReference type="SAM" id="Phobius"/>
    </source>
</evidence>
<evidence type="ECO:0000313" key="13">
    <source>
        <dbReference type="Proteomes" id="UP001596507"/>
    </source>
</evidence>
<organism evidence="12 13">
    <name type="scientific">Microbacterium fluvii</name>
    <dbReference type="NCBI Taxonomy" id="415215"/>
    <lineage>
        <taxon>Bacteria</taxon>
        <taxon>Bacillati</taxon>
        <taxon>Actinomycetota</taxon>
        <taxon>Actinomycetes</taxon>
        <taxon>Micrococcales</taxon>
        <taxon>Microbacteriaceae</taxon>
        <taxon>Microbacterium</taxon>
    </lineage>
</organism>
<dbReference type="CDD" id="cd06582">
    <property type="entry name" value="TM_PBP1_LivH_like"/>
    <property type="match status" value="1"/>
</dbReference>
<dbReference type="InterPro" id="IPR001851">
    <property type="entry name" value="ABC_transp_permease"/>
</dbReference>
<evidence type="ECO:0000313" key="12">
    <source>
        <dbReference type="EMBL" id="MFC7267608.1"/>
    </source>
</evidence>
<comment type="caution">
    <text evidence="12">The sequence shown here is derived from an EMBL/GenBank/DDBJ whole genome shotgun (WGS) entry which is preliminary data.</text>
</comment>
<comment type="subcellular location">
    <subcellularLocation>
        <location evidence="1">Cell membrane</location>
        <topology evidence="1">Multi-pass membrane protein</topology>
    </subcellularLocation>
</comment>
<dbReference type="Pfam" id="PF02653">
    <property type="entry name" value="BPD_transp_2"/>
    <property type="match status" value="1"/>
</dbReference>
<dbReference type="Gene3D" id="2.60.40.1120">
    <property type="entry name" value="Carboxypeptidase-like, regulatory domain"/>
    <property type="match status" value="1"/>
</dbReference>
<evidence type="ECO:0000256" key="2">
    <source>
        <dbReference type="ARBA" id="ARBA00022448"/>
    </source>
</evidence>
<keyword evidence="7 10" id="KW-1133">Transmembrane helix</keyword>
<sequence length="439" mass="46139">MAITRPSLADRVPSRAFASVIAGLFALALLFGFAAPASAASEDPEDFPYAIAGNVKSAGEPIAGATIVVTGDDYTGQATTAENGSWRVPVPTKEGTWTVELVQSSLPAGVTAPEGFEFTQEVEFGATSTVTRNFTLAAAERQTASFWDQFVSRAVNGLNFGLMLALAAIGLSLVFGTTGLSNFAHGEMVTFGALAALLFSTTLHLNIWIAIVLAVVVSALFGWGMDAGLWRPLRRKGLGTVQLMIVSIGLSLALRYLYQMFIGGGTEQLPGAVSTVIPGLGPIRLTITDVVSMGVSILVILIFAWWLMRTRIGRATRAVSDNPSLAAASGIDVDAVVRVVWIVAAALAGLSGVLWAYFRPGIKWDMGTSILLLIFAAVTLGGLGTAFGALVGSIIVGLLVEVSTLWIPSDLKYVGALVVLIVILLFRPQGILGRRERIG</sequence>
<dbReference type="PANTHER" id="PTHR11795">
    <property type="entry name" value="BRANCHED-CHAIN AMINO ACID TRANSPORT SYSTEM PERMEASE PROTEIN LIVH"/>
    <property type="match status" value="1"/>
</dbReference>
<evidence type="ECO:0000256" key="9">
    <source>
        <dbReference type="ARBA" id="ARBA00037998"/>
    </source>
</evidence>
<keyword evidence="13" id="KW-1185">Reference proteome</keyword>
<keyword evidence="8 10" id="KW-0472">Membrane</keyword>
<evidence type="ECO:0000256" key="6">
    <source>
        <dbReference type="ARBA" id="ARBA00022970"/>
    </source>
</evidence>
<keyword evidence="2" id="KW-0813">Transport</keyword>
<feature type="transmembrane region" description="Helical" evidence="10">
    <location>
        <begin position="411"/>
        <end position="427"/>
    </location>
</feature>
<evidence type="ECO:0000256" key="11">
    <source>
        <dbReference type="SAM" id="SignalP"/>
    </source>
</evidence>
<feature type="transmembrane region" description="Helical" evidence="10">
    <location>
        <begin position="241"/>
        <end position="258"/>
    </location>
</feature>
<feature type="transmembrane region" description="Helical" evidence="10">
    <location>
        <begin position="339"/>
        <end position="358"/>
    </location>
</feature>
<dbReference type="InterPro" id="IPR008969">
    <property type="entry name" value="CarboxyPept-like_regulatory"/>
</dbReference>
<feature type="transmembrane region" description="Helical" evidence="10">
    <location>
        <begin position="370"/>
        <end position="399"/>
    </location>
</feature>